<dbReference type="EMBL" id="JAAEDI010000010">
    <property type="protein sequence ID" value="MBR0650057.1"/>
    <property type="molecule type" value="Genomic_DNA"/>
</dbReference>
<sequence>MVTPFMGYEWDFAAVFRHRELLLEGAKGTFRLAGMAMVIAIPLGLFVALLRLSRLPVISWIAVVYTDMFRTSPSIVLIYWFFFAFPLLVGVDFDTFTAVSLTLGLQTGAYMAEVFRGGIQSIRPGQWQAAKALGMGLGTTLRYIILPQAIRRMIPVFFTRLTELFKATSLAAVVSYPEIVQMASRVSSDTFRPIETYTVVALFFFTVIFCVSRLVRYAERRFAVPE</sequence>
<feature type="domain" description="ABC transmembrane type-1" evidence="11">
    <location>
        <begin position="26"/>
        <end position="215"/>
    </location>
</feature>
<evidence type="ECO:0000256" key="9">
    <source>
        <dbReference type="ARBA" id="ARBA00023136"/>
    </source>
</evidence>
<keyword evidence="4 10" id="KW-0813">Transport</keyword>
<keyword evidence="13" id="KW-1185">Reference proteome</keyword>
<organism evidence="12 13">
    <name type="scientific">Neoroseomonas terrae</name>
    <dbReference type="NCBI Taxonomy" id="424799"/>
    <lineage>
        <taxon>Bacteria</taxon>
        <taxon>Pseudomonadati</taxon>
        <taxon>Pseudomonadota</taxon>
        <taxon>Alphaproteobacteria</taxon>
        <taxon>Acetobacterales</taxon>
        <taxon>Acetobacteraceae</taxon>
        <taxon>Neoroseomonas</taxon>
    </lineage>
</organism>
<accession>A0ABS5EGD3</accession>
<proteinExistence type="inferred from homology"/>
<dbReference type="Pfam" id="PF00528">
    <property type="entry name" value="BPD_transp_1"/>
    <property type="match status" value="1"/>
</dbReference>
<gene>
    <name evidence="12" type="ORF">GXW78_10320</name>
</gene>
<feature type="transmembrane region" description="Helical" evidence="10">
    <location>
        <begin position="30"/>
        <end position="50"/>
    </location>
</feature>
<comment type="function">
    <text evidence="1">Part of the binding-protein-dependent transport system for glutamine; probably responsible for the translocation of the substrate across the membrane.</text>
</comment>
<keyword evidence="9 10" id="KW-0472">Membrane</keyword>
<dbReference type="InterPro" id="IPR043429">
    <property type="entry name" value="ArtM/GltK/GlnP/TcyL/YhdX-like"/>
</dbReference>
<protein>
    <submittedName>
        <fullName evidence="12">Amino acid ABC transporter permease</fullName>
    </submittedName>
</protein>
<evidence type="ECO:0000259" key="11">
    <source>
        <dbReference type="PROSITE" id="PS50928"/>
    </source>
</evidence>
<keyword evidence="7" id="KW-0029">Amino-acid transport</keyword>
<evidence type="ECO:0000313" key="12">
    <source>
        <dbReference type="EMBL" id="MBR0650057.1"/>
    </source>
</evidence>
<evidence type="ECO:0000256" key="6">
    <source>
        <dbReference type="ARBA" id="ARBA00022692"/>
    </source>
</evidence>
<dbReference type="PANTHER" id="PTHR30614:SF20">
    <property type="entry name" value="GLUTAMINE TRANSPORT SYSTEM PERMEASE PROTEIN GLNP"/>
    <property type="match status" value="1"/>
</dbReference>
<keyword evidence="5" id="KW-1003">Cell membrane</keyword>
<dbReference type="InterPro" id="IPR000515">
    <property type="entry name" value="MetI-like"/>
</dbReference>
<dbReference type="CDD" id="cd06261">
    <property type="entry name" value="TM_PBP2"/>
    <property type="match status" value="1"/>
</dbReference>
<evidence type="ECO:0000256" key="2">
    <source>
        <dbReference type="ARBA" id="ARBA00004429"/>
    </source>
</evidence>
<dbReference type="PANTHER" id="PTHR30614">
    <property type="entry name" value="MEMBRANE COMPONENT OF AMINO ACID ABC TRANSPORTER"/>
    <property type="match status" value="1"/>
</dbReference>
<comment type="similarity">
    <text evidence="3">Belongs to the binding-protein-dependent transport system permease family. HisMQ subfamily.</text>
</comment>
<reference evidence="13" key="1">
    <citation type="journal article" date="2021" name="Syst. Appl. Microbiol.">
        <title>Roseomonas hellenica sp. nov., isolated from roots of wild-growing Alkanna tinctoria.</title>
        <authorList>
            <person name="Rat A."/>
            <person name="Naranjo H.D."/>
            <person name="Lebbe L."/>
            <person name="Cnockaert M."/>
            <person name="Krigas N."/>
            <person name="Grigoriadou K."/>
            <person name="Maloupa E."/>
            <person name="Willems A."/>
        </authorList>
    </citation>
    <scope>NUCLEOTIDE SEQUENCE [LARGE SCALE GENOMIC DNA]</scope>
    <source>
        <strain evidence="13">LMG 31159</strain>
    </source>
</reference>
<evidence type="ECO:0000256" key="5">
    <source>
        <dbReference type="ARBA" id="ARBA00022475"/>
    </source>
</evidence>
<evidence type="ECO:0000313" key="13">
    <source>
        <dbReference type="Proteomes" id="UP000698752"/>
    </source>
</evidence>
<comment type="caution">
    <text evidence="12">The sequence shown here is derived from an EMBL/GenBank/DDBJ whole genome shotgun (WGS) entry which is preliminary data.</text>
</comment>
<dbReference type="Proteomes" id="UP000698752">
    <property type="component" value="Unassembled WGS sequence"/>
</dbReference>
<dbReference type="SUPFAM" id="SSF161098">
    <property type="entry name" value="MetI-like"/>
    <property type="match status" value="1"/>
</dbReference>
<dbReference type="InterPro" id="IPR035906">
    <property type="entry name" value="MetI-like_sf"/>
</dbReference>
<name>A0ABS5EGD3_9PROT</name>
<evidence type="ECO:0000256" key="4">
    <source>
        <dbReference type="ARBA" id="ARBA00022448"/>
    </source>
</evidence>
<comment type="subcellular location">
    <subcellularLocation>
        <location evidence="2">Cell inner membrane</location>
        <topology evidence="2">Multi-pass membrane protein</topology>
    </subcellularLocation>
    <subcellularLocation>
        <location evidence="10">Cell membrane</location>
        <topology evidence="10">Multi-pass membrane protein</topology>
    </subcellularLocation>
</comment>
<feature type="transmembrane region" description="Helical" evidence="10">
    <location>
        <begin position="77"/>
        <end position="105"/>
    </location>
</feature>
<keyword evidence="8 10" id="KW-1133">Transmembrane helix</keyword>
<evidence type="ECO:0000256" key="1">
    <source>
        <dbReference type="ARBA" id="ARBA00003159"/>
    </source>
</evidence>
<dbReference type="PROSITE" id="PS50928">
    <property type="entry name" value="ABC_TM1"/>
    <property type="match status" value="1"/>
</dbReference>
<evidence type="ECO:0000256" key="7">
    <source>
        <dbReference type="ARBA" id="ARBA00022970"/>
    </source>
</evidence>
<dbReference type="InterPro" id="IPR010065">
    <property type="entry name" value="AA_ABC_transptr_permease_3TM"/>
</dbReference>
<feature type="transmembrane region" description="Helical" evidence="10">
    <location>
        <begin position="196"/>
        <end position="215"/>
    </location>
</feature>
<evidence type="ECO:0000256" key="8">
    <source>
        <dbReference type="ARBA" id="ARBA00022989"/>
    </source>
</evidence>
<keyword evidence="6 10" id="KW-0812">Transmembrane</keyword>
<dbReference type="Gene3D" id="1.10.3720.10">
    <property type="entry name" value="MetI-like"/>
    <property type="match status" value="1"/>
</dbReference>
<dbReference type="NCBIfam" id="TIGR01726">
    <property type="entry name" value="HEQRo_perm_3TM"/>
    <property type="match status" value="1"/>
</dbReference>
<evidence type="ECO:0000256" key="10">
    <source>
        <dbReference type="RuleBase" id="RU363032"/>
    </source>
</evidence>
<evidence type="ECO:0000256" key="3">
    <source>
        <dbReference type="ARBA" id="ARBA00010072"/>
    </source>
</evidence>
<dbReference type="RefSeq" id="WP_211868501.1">
    <property type="nucleotide sequence ID" value="NZ_JAAEDI010000010.1"/>
</dbReference>